<comment type="subcellular location">
    <subcellularLocation>
        <location evidence="2 10">Plastid</location>
        <location evidence="2 10">Chloroplast</location>
    </subcellularLocation>
</comment>
<dbReference type="GO" id="GO:0009507">
    <property type="term" value="C:chloroplast"/>
    <property type="evidence" value="ECO:0007669"/>
    <property type="project" value="UniProtKB-SubCell"/>
</dbReference>
<dbReference type="CDD" id="cd00419">
    <property type="entry name" value="Ferrochelatase_C"/>
    <property type="match status" value="1"/>
</dbReference>
<reference evidence="11" key="1">
    <citation type="journal article" date="2013" name="Nature">
        <title>Draft genome of the wheat A-genome progenitor Triticum urartu.</title>
        <authorList>
            <person name="Ling H.Q."/>
            <person name="Zhao S."/>
            <person name="Liu D."/>
            <person name="Wang J."/>
            <person name="Sun H."/>
            <person name="Zhang C."/>
            <person name="Fan H."/>
            <person name="Li D."/>
            <person name="Dong L."/>
            <person name="Tao Y."/>
            <person name="Gao C."/>
            <person name="Wu H."/>
            <person name="Li Y."/>
            <person name="Cui Y."/>
            <person name="Guo X."/>
            <person name="Zheng S."/>
            <person name="Wang B."/>
            <person name="Yu K."/>
            <person name="Liang Q."/>
            <person name="Yang W."/>
            <person name="Lou X."/>
            <person name="Chen J."/>
            <person name="Feng M."/>
            <person name="Jian J."/>
            <person name="Zhang X."/>
            <person name="Luo G."/>
            <person name="Jiang Y."/>
            <person name="Liu J."/>
            <person name="Wang Z."/>
            <person name="Sha Y."/>
            <person name="Zhang B."/>
            <person name="Wu H."/>
            <person name="Tang D."/>
            <person name="Shen Q."/>
            <person name="Xue P."/>
            <person name="Zou S."/>
            <person name="Wang X."/>
            <person name="Liu X."/>
            <person name="Wang F."/>
            <person name="Yang Y."/>
            <person name="An X."/>
            <person name="Dong Z."/>
            <person name="Zhang K."/>
            <person name="Zhang X."/>
            <person name="Luo M.C."/>
            <person name="Dvorak J."/>
            <person name="Tong Y."/>
            <person name="Wang J."/>
            <person name="Yang H."/>
            <person name="Li Z."/>
            <person name="Wang D."/>
            <person name="Zhang A."/>
            <person name="Wang J."/>
        </authorList>
    </citation>
    <scope>NUCLEOTIDE SEQUENCE</scope>
</reference>
<dbReference type="Pfam" id="PF00762">
    <property type="entry name" value="Ferrochelatase"/>
    <property type="match status" value="2"/>
</dbReference>
<evidence type="ECO:0000256" key="3">
    <source>
        <dbReference type="ARBA" id="ARBA00004943"/>
    </source>
</evidence>
<keyword evidence="6 10" id="KW-0350">Heme biosynthesis</keyword>
<dbReference type="PANTHER" id="PTHR11108:SF9">
    <property type="entry name" value="FERROCHELATASE-2, CHLOROPLASTIC"/>
    <property type="match status" value="1"/>
</dbReference>
<evidence type="ECO:0000256" key="8">
    <source>
        <dbReference type="ARBA" id="ARBA00023244"/>
    </source>
</evidence>
<dbReference type="Gene3D" id="3.40.50.1400">
    <property type="match status" value="2"/>
</dbReference>
<dbReference type="SUPFAM" id="SSF103511">
    <property type="entry name" value="Chlorophyll a-b binding protein"/>
    <property type="match status" value="1"/>
</dbReference>
<comment type="function">
    <text evidence="1 10">Catalyzes the ferrous insertion into protoporphyrin IX.</text>
</comment>
<evidence type="ECO:0000256" key="7">
    <source>
        <dbReference type="ARBA" id="ARBA00023239"/>
    </source>
</evidence>
<dbReference type="SUPFAM" id="SSF53800">
    <property type="entry name" value="Chelatase"/>
    <property type="match status" value="2"/>
</dbReference>
<organism evidence="11">
    <name type="scientific">Triticum urartu</name>
    <name type="common">Red wild einkorn</name>
    <name type="synonym">Crithodium urartu</name>
    <dbReference type="NCBI Taxonomy" id="4572"/>
    <lineage>
        <taxon>Eukaryota</taxon>
        <taxon>Viridiplantae</taxon>
        <taxon>Streptophyta</taxon>
        <taxon>Embryophyta</taxon>
        <taxon>Tracheophyta</taxon>
        <taxon>Spermatophyta</taxon>
        <taxon>Magnoliopsida</taxon>
        <taxon>Liliopsida</taxon>
        <taxon>Poales</taxon>
        <taxon>Poaceae</taxon>
        <taxon>BOP clade</taxon>
        <taxon>Pooideae</taxon>
        <taxon>Triticodae</taxon>
        <taxon>Triticeae</taxon>
        <taxon>Triticinae</taxon>
        <taxon>Triticum</taxon>
    </lineage>
</organism>
<dbReference type="GO" id="GO:0004325">
    <property type="term" value="F:ferrochelatase activity"/>
    <property type="evidence" value="ECO:0007669"/>
    <property type="project" value="UniProtKB-UniRule"/>
</dbReference>
<dbReference type="STRING" id="4572.M7ZXV1"/>
<dbReference type="eggNOG" id="KOG1321">
    <property type="taxonomic scope" value="Eukaryota"/>
</dbReference>
<dbReference type="EMBL" id="KD148238">
    <property type="protein sequence ID" value="EMS57215.1"/>
    <property type="molecule type" value="Genomic_DNA"/>
</dbReference>
<dbReference type="FunFam" id="3.40.50.1400:FF:000006">
    <property type="entry name" value="Ferrochelatase"/>
    <property type="match status" value="1"/>
</dbReference>
<comment type="similarity">
    <text evidence="4 10">Belongs to the ferrochelatase family.</text>
</comment>
<evidence type="ECO:0000256" key="1">
    <source>
        <dbReference type="ARBA" id="ARBA00002278"/>
    </source>
</evidence>
<protein>
    <recommendedName>
        <fullName evidence="10">Ferrochelatase</fullName>
        <ecNumber evidence="10">4.98.1.1</ecNumber>
    </recommendedName>
</protein>
<keyword evidence="8 10" id="KW-0627">Porphyrin biosynthesis</keyword>
<gene>
    <name evidence="11" type="ORF">TRIUR3_34148</name>
</gene>
<dbReference type="InterPro" id="IPR033644">
    <property type="entry name" value="Ferrochelatase_C"/>
</dbReference>
<sequence length="717" mass="79191">MSKSRQPSSVLAAFCPSRLPWTPTPWSAFPRPAVASQTASLPRLRLLPPAACPHSGLSRRHQAWSGHASPRQQYTPRSPGRGCGLHARGWHPRPGLAHGWHPPTRSCWTAMNVLYSAPAEQARKLHNSHGGLINVIQCSSVIYQRWDSSAYLHSWCSVPCPSRLSLSRTYSIKSSSIGSATGLCLGQCCRIKPLSCKCKLGRSSQPPPDSRQHFSASSSASEAVLTAQSDIRKLFVANEKIGVLLLNLGGPETLDDVQPFLFNLFADPDIIRLPRVFRFLQKPLAQFISVARAPKSKEGYASIGGGSPLRQITDAQGEALMEALCGKDIPAKVYVGMRYWHPFTEEAIEQPFDEVILHLDVLALVVEDRVLAELNRRFVVQAGDERICPVEIAEELPKPYALACHCGGSDIKKDGITKLVVLPLYPQFSISTSGSSLRLLESIFSCNVREDEYLVNMQHTVIPSWYQREGYIKAMTTLIEKELLKFPKPQKVMIFFSAHGVPLAYVEEAGDPYKAEMEECVDLIMEELEKRGMANPCTLAYQSRVGPVEWLKPYTDETIIALGQRGVKSLLAVPISFVSEHIETLEEIDVEYKELALQSGIKHWGRVPALGCEPTFISDLADAVIESLPYVGAMAVSNLEARQSLVPLGSVEELLAVYDSKRDMLPPPVIVWEWGWTKSAETWNGRAAMLAVLALLVLEVTTGQGLLHQWGVLPPLP</sequence>
<dbReference type="EC" id="4.98.1.1" evidence="10"/>
<dbReference type="GO" id="GO:0005739">
    <property type="term" value="C:mitochondrion"/>
    <property type="evidence" value="ECO:0007669"/>
    <property type="project" value="TreeGrafter"/>
</dbReference>
<evidence type="ECO:0000256" key="10">
    <source>
        <dbReference type="RuleBase" id="RU000607"/>
    </source>
</evidence>
<dbReference type="AlphaFoldDB" id="M7ZXV1"/>
<name>M7ZXV1_TRIUA</name>
<comment type="pathway">
    <text evidence="3 10">Porphyrin-containing compound metabolism; protoheme biosynthesis; protoheme from protoporphyrin-IX: step 1/1.</text>
</comment>
<dbReference type="PANTHER" id="PTHR11108">
    <property type="entry name" value="FERROCHELATASE"/>
    <property type="match status" value="1"/>
</dbReference>
<evidence type="ECO:0000256" key="5">
    <source>
        <dbReference type="ARBA" id="ARBA00023004"/>
    </source>
</evidence>
<dbReference type="HAMAP" id="MF_00323">
    <property type="entry name" value="Ferrochelatase"/>
    <property type="match status" value="1"/>
</dbReference>
<evidence type="ECO:0000256" key="9">
    <source>
        <dbReference type="ARBA" id="ARBA00049380"/>
    </source>
</evidence>
<dbReference type="NCBIfam" id="TIGR00109">
    <property type="entry name" value="hemH"/>
    <property type="match status" value="1"/>
</dbReference>
<evidence type="ECO:0000313" key="11">
    <source>
        <dbReference type="EMBL" id="EMS57215.1"/>
    </source>
</evidence>
<comment type="catalytic activity">
    <reaction evidence="9 10">
        <text>heme b + 2 H(+) = protoporphyrin IX + Fe(2+)</text>
        <dbReference type="Rhea" id="RHEA:22584"/>
        <dbReference type="ChEBI" id="CHEBI:15378"/>
        <dbReference type="ChEBI" id="CHEBI:29033"/>
        <dbReference type="ChEBI" id="CHEBI:57306"/>
        <dbReference type="ChEBI" id="CHEBI:60344"/>
        <dbReference type="EC" id="4.98.1.1"/>
    </reaction>
</comment>
<dbReference type="UniPathway" id="UPA00252">
    <property type="reaction ID" value="UER00325"/>
</dbReference>
<dbReference type="InterPro" id="IPR033659">
    <property type="entry name" value="Ferrochelatase_N"/>
</dbReference>
<keyword evidence="5 10" id="KW-0408">Iron</keyword>
<dbReference type="PROSITE" id="PS00534">
    <property type="entry name" value="FERROCHELATASE"/>
    <property type="match status" value="1"/>
</dbReference>
<evidence type="ECO:0000256" key="4">
    <source>
        <dbReference type="ARBA" id="ARBA00007718"/>
    </source>
</evidence>
<keyword evidence="10" id="KW-0150">Chloroplast</keyword>
<dbReference type="CDD" id="cd03411">
    <property type="entry name" value="Ferrochelatase_N"/>
    <property type="match status" value="1"/>
</dbReference>
<evidence type="ECO:0000256" key="6">
    <source>
        <dbReference type="ARBA" id="ARBA00023133"/>
    </source>
</evidence>
<dbReference type="InterPro" id="IPR019772">
    <property type="entry name" value="Ferrochelatase_AS"/>
</dbReference>
<keyword evidence="7 10" id="KW-0456">Lyase</keyword>
<keyword evidence="10" id="KW-0934">Plastid</keyword>
<dbReference type="InterPro" id="IPR001015">
    <property type="entry name" value="Ferrochelatase"/>
</dbReference>
<evidence type="ECO:0000256" key="2">
    <source>
        <dbReference type="ARBA" id="ARBA00004229"/>
    </source>
</evidence>
<dbReference type="GO" id="GO:0006783">
    <property type="term" value="P:heme biosynthetic process"/>
    <property type="evidence" value="ECO:0007669"/>
    <property type="project" value="UniProtKB-UniRule"/>
</dbReference>
<dbReference type="FunFam" id="3.40.50.1400:FF:000005">
    <property type="entry name" value="Ferrochelatase"/>
    <property type="match status" value="1"/>
</dbReference>
<accession>M7ZXV1</accession>
<proteinExistence type="inferred from homology"/>